<dbReference type="AlphaFoldDB" id="A0A6I6F0Y0"/>
<gene>
    <name evidence="1" type="ORF">GOM49_17210</name>
</gene>
<name>A0A6I6F0Y0_9CLOT</name>
<evidence type="ECO:0000313" key="2">
    <source>
        <dbReference type="Proteomes" id="UP000422764"/>
    </source>
</evidence>
<protein>
    <submittedName>
        <fullName evidence="1">Uncharacterized protein</fullName>
    </submittedName>
</protein>
<dbReference type="Proteomes" id="UP000422764">
    <property type="component" value="Chromosome"/>
</dbReference>
<sequence>MLHLSRYIGETVTIFVTSGGKSGLGFTGVILSVNSYYVRLITRIGPPSACPLGNSCVGVNENTSMQEAELDHSENNNWAVVNNTLGSITDIPVDKIAAFTHNTV</sequence>
<organism evidence="1 2">
    <name type="scientific">Clostridium bovifaecis</name>
    <dbReference type="NCBI Taxonomy" id="2184719"/>
    <lineage>
        <taxon>Bacteria</taxon>
        <taxon>Bacillati</taxon>
        <taxon>Bacillota</taxon>
        <taxon>Clostridia</taxon>
        <taxon>Eubacteriales</taxon>
        <taxon>Clostridiaceae</taxon>
        <taxon>Clostridium</taxon>
    </lineage>
</organism>
<dbReference type="EMBL" id="CP046522">
    <property type="protein sequence ID" value="QGU96906.1"/>
    <property type="molecule type" value="Genomic_DNA"/>
</dbReference>
<keyword evidence="2" id="KW-1185">Reference proteome</keyword>
<evidence type="ECO:0000313" key="1">
    <source>
        <dbReference type="EMBL" id="QGU96906.1"/>
    </source>
</evidence>
<reference evidence="1 2" key="1">
    <citation type="submission" date="2019-12" db="EMBL/GenBank/DDBJ databases">
        <title>Genome sequenceing of Clostridium bovifaecis.</title>
        <authorList>
            <person name="Yao Y."/>
        </authorList>
    </citation>
    <scope>NUCLEOTIDE SEQUENCE [LARGE SCALE GENOMIC DNA]</scope>
    <source>
        <strain evidence="1 2">BXX</strain>
    </source>
</reference>
<accession>A0A6I6F0Y0</accession>
<proteinExistence type="predicted"/>